<dbReference type="KEGG" id="cfus:CYFUS_006602"/>
<reference evidence="1 2" key="1">
    <citation type="submission" date="2017-06" db="EMBL/GenBank/DDBJ databases">
        <title>Sequencing and comparative analysis of myxobacterial genomes.</title>
        <authorList>
            <person name="Rupp O."/>
            <person name="Goesmann A."/>
            <person name="Sogaard-Andersen L."/>
        </authorList>
    </citation>
    <scope>NUCLEOTIDE SEQUENCE [LARGE SCALE GENOMIC DNA]</scope>
    <source>
        <strain evidence="1 2">DSM 52655</strain>
    </source>
</reference>
<gene>
    <name evidence="1" type="ORF">CYFUS_006602</name>
</gene>
<evidence type="ECO:0000313" key="2">
    <source>
        <dbReference type="Proteomes" id="UP000217257"/>
    </source>
</evidence>
<protein>
    <submittedName>
        <fullName evidence="1">Uncharacterized protein</fullName>
    </submittedName>
</protein>
<dbReference type="AlphaFoldDB" id="A0A250JC27"/>
<proteinExistence type="predicted"/>
<name>A0A250JC27_9BACT</name>
<organism evidence="1 2">
    <name type="scientific">Cystobacter fuscus</name>
    <dbReference type="NCBI Taxonomy" id="43"/>
    <lineage>
        <taxon>Bacteria</taxon>
        <taxon>Pseudomonadati</taxon>
        <taxon>Myxococcota</taxon>
        <taxon>Myxococcia</taxon>
        <taxon>Myxococcales</taxon>
        <taxon>Cystobacterineae</taxon>
        <taxon>Archangiaceae</taxon>
        <taxon>Cystobacter</taxon>
    </lineage>
</organism>
<dbReference type="RefSeq" id="WP_095988911.1">
    <property type="nucleotide sequence ID" value="NZ_CP022098.1"/>
</dbReference>
<sequence>MSLFLEDMRETLHLRRFQRMVDNGRREEFGPPEPWPCRWEPGARLVKSAEGKQVVCEGTLYTTAQLGPRDLLWLPGTNPADYTASRRALNAYERKDLETGAFDHSEVVV</sequence>
<dbReference type="EMBL" id="CP022098">
    <property type="protein sequence ID" value="ATB41140.1"/>
    <property type="molecule type" value="Genomic_DNA"/>
</dbReference>
<dbReference type="Proteomes" id="UP000217257">
    <property type="component" value="Chromosome"/>
</dbReference>
<accession>A0A250JC27</accession>
<evidence type="ECO:0000313" key="1">
    <source>
        <dbReference type="EMBL" id="ATB41140.1"/>
    </source>
</evidence>